<evidence type="ECO:0000313" key="2">
    <source>
        <dbReference type="Proteomes" id="UP001148629"/>
    </source>
</evidence>
<organism evidence="1 2">
    <name type="scientific">Fusarium decemcellulare</name>
    <dbReference type="NCBI Taxonomy" id="57161"/>
    <lineage>
        <taxon>Eukaryota</taxon>
        <taxon>Fungi</taxon>
        <taxon>Dikarya</taxon>
        <taxon>Ascomycota</taxon>
        <taxon>Pezizomycotina</taxon>
        <taxon>Sordariomycetes</taxon>
        <taxon>Hypocreomycetidae</taxon>
        <taxon>Hypocreales</taxon>
        <taxon>Nectriaceae</taxon>
        <taxon>Fusarium</taxon>
        <taxon>Fusarium decemcellulare species complex</taxon>
    </lineage>
</organism>
<dbReference type="EMBL" id="JANRMS010000217">
    <property type="protein sequence ID" value="KAJ3544003.1"/>
    <property type="molecule type" value="Genomic_DNA"/>
</dbReference>
<name>A0ACC1SPT7_9HYPO</name>
<gene>
    <name evidence="1" type="ORF">NM208_g3280</name>
</gene>
<proteinExistence type="predicted"/>
<sequence>MRLSLLLAGFAAVPGPALCVVSNVDGFQPIARDVSPPIRWASEHDVIHSETTALSERDPSHFESKTRLAISVARRTTLVATGAISFWGLVRDCKSFSDENDASDGVICVGAAIGSSITAIAHIQTIGKWFVEYGKEIAVLALGDFTHDAINRLQGIGPWLNGVGVGAIGDVKRDHLFRRAAETSSKTKGSDASTVDRPVFGFQSNGAEYHFTIMDIEAGTNKTHIKLGHGPGPETEHSKRTLQARKPKYNGQWFDHGGLDIIGRSDQPGDQNSDNIQPDINNQGDFDWIMAHVECSLGLGTESRPAVLDEPGLYFQIYDDETRDTLALGAMSPFMPDQPSLIQWMDLEAGLSVEDPCVRLVPG</sequence>
<dbReference type="Proteomes" id="UP001148629">
    <property type="component" value="Unassembled WGS sequence"/>
</dbReference>
<keyword evidence="2" id="KW-1185">Reference proteome</keyword>
<evidence type="ECO:0000313" key="1">
    <source>
        <dbReference type="EMBL" id="KAJ3544003.1"/>
    </source>
</evidence>
<comment type="caution">
    <text evidence="1">The sequence shown here is derived from an EMBL/GenBank/DDBJ whole genome shotgun (WGS) entry which is preliminary data.</text>
</comment>
<reference evidence="1" key="1">
    <citation type="submission" date="2022-08" db="EMBL/GenBank/DDBJ databases">
        <title>Genome Sequence of Fusarium decemcellulare.</title>
        <authorList>
            <person name="Buettner E."/>
        </authorList>
    </citation>
    <scope>NUCLEOTIDE SEQUENCE</scope>
    <source>
        <strain evidence="1">Babe19</strain>
    </source>
</reference>
<accession>A0ACC1SPT7</accession>
<protein>
    <submittedName>
        <fullName evidence="1">Uncharacterized protein</fullName>
    </submittedName>
</protein>